<dbReference type="PANTHER" id="PTHR33936:SF24">
    <property type="entry name" value="C2H2-TYPE DOMAIN-CONTAINING PROTEIN"/>
    <property type="match status" value="1"/>
</dbReference>
<name>A0A0N4YYX7_NIPBR</name>
<dbReference type="GO" id="GO:0045116">
    <property type="term" value="P:protein neddylation"/>
    <property type="evidence" value="ECO:0007669"/>
    <property type="project" value="InterPro"/>
</dbReference>
<feature type="compositionally biased region" description="Acidic residues" evidence="1">
    <location>
        <begin position="405"/>
        <end position="416"/>
    </location>
</feature>
<dbReference type="InterPro" id="IPR014929">
    <property type="entry name" value="E2-binding"/>
</dbReference>
<feature type="region of interest" description="Disordered" evidence="1">
    <location>
        <begin position="389"/>
        <end position="486"/>
    </location>
</feature>
<reference evidence="3" key="1">
    <citation type="submission" date="2017-02" db="UniProtKB">
        <authorList>
            <consortium name="WormBaseParasite"/>
        </authorList>
    </citation>
    <scope>IDENTIFICATION</scope>
</reference>
<dbReference type="GO" id="GO:0019781">
    <property type="term" value="F:NEDD8 activating enzyme activity"/>
    <property type="evidence" value="ECO:0007669"/>
    <property type="project" value="InterPro"/>
</dbReference>
<feature type="compositionally biased region" description="Acidic residues" evidence="1">
    <location>
        <begin position="424"/>
        <end position="440"/>
    </location>
</feature>
<organism evidence="3">
    <name type="scientific">Nippostrongylus brasiliensis</name>
    <name type="common">Rat hookworm</name>
    <dbReference type="NCBI Taxonomy" id="27835"/>
    <lineage>
        <taxon>Eukaryota</taxon>
        <taxon>Metazoa</taxon>
        <taxon>Ecdysozoa</taxon>
        <taxon>Nematoda</taxon>
        <taxon>Chromadorea</taxon>
        <taxon>Rhabditida</taxon>
        <taxon>Rhabditina</taxon>
        <taxon>Rhabditomorpha</taxon>
        <taxon>Strongyloidea</taxon>
        <taxon>Heligmosomidae</taxon>
        <taxon>Nippostrongylus</taxon>
    </lineage>
</organism>
<feature type="domain" description="C2H2-type" evidence="2">
    <location>
        <begin position="195"/>
        <end position="218"/>
    </location>
</feature>
<dbReference type="PANTHER" id="PTHR33936">
    <property type="entry name" value="PROTEIN CBG17840"/>
    <property type="match status" value="1"/>
</dbReference>
<sequence>LLVFQPECATCSGGYVQLQCSDDDTLQILIEKLVDKFQLKNPSLETANDKLYMINELLPELKERSAANLERPLKEFTMKPRRPCPVCLKWTTSLYSHMMAAHNWSEDRISELKEEYRALRRERMLSKTIKSHDCGLCKSGYTCKIGLALRQTKMLKATDNEHSIFLDSKPLPSRPPLLPPLPEQLSVSEKGSVLCPVPRCSGRFTNHDSLAYHCMIEHSELGAAGTPQNFAIRQYRFETREEYTEWLYDRCEETCTSFSTKTSMWSGYAMYRCNRAGHFRTSGTIRIGCTSKKAQSHCSAFLRISAYTDGSVDVTCCFGHIFHELDPTALRLNERQTAVLQKLIEEGKSLVEIGAQMRAEYPPTNRLHYTTSNDIRNLALRLGLEINGKEKRQTRSQQALKEEGGGEEQDDEENEAEQSASSDSDIDDEDEEEDEDEEMGSEYGDYTEGVEHEVQLFPDVQDGEANEQDNRPSRNRRAPRRFDEYD</sequence>
<evidence type="ECO:0000313" key="3">
    <source>
        <dbReference type="WBParaSite" id="NBR_0002244901-mRNA-1"/>
    </source>
</evidence>
<dbReference type="AlphaFoldDB" id="A0A0N4YYX7"/>
<evidence type="ECO:0000259" key="2">
    <source>
        <dbReference type="PROSITE" id="PS00028"/>
    </source>
</evidence>
<dbReference type="PROSITE" id="PS00028">
    <property type="entry name" value="ZINC_FINGER_C2H2_1"/>
    <property type="match status" value="1"/>
</dbReference>
<dbReference type="InterPro" id="IPR013087">
    <property type="entry name" value="Znf_C2H2_type"/>
</dbReference>
<dbReference type="Gene3D" id="3.10.290.20">
    <property type="entry name" value="Ubiquitin-like 2 activating enzyme e1b. Chain: B, domain 3"/>
    <property type="match status" value="1"/>
</dbReference>
<dbReference type="OMA" id="MIEHSEL"/>
<dbReference type="Pfam" id="PF08825">
    <property type="entry name" value="E2_bind"/>
    <property type="match status" value="1"/>
</dbReference>
<protein>
    <submittedName>
        <fullName evidence="3">C2H2-type domain-containing protein</fullName>
    </submittedName>
</protein>
<dbReference type="WBParaSite" id="NBR_0002244901-mRNA-1">
    <property type="protein sequence ID" value="NBR_0002244901-mRNA-1"/>
    <property type="gene ID" value="NBR_0002244901"/>
</dbReference>
<dbReference type="InterPro" id="IPR052797">
    <property type="entry name" value="RegFact_GeneExpr_CellDeath"/>
</dbReference>
<dbReference type="SMART" id="SM01181">
    <property type="entry name" value="E2_bind"/>
    <property type="match status" value="1"/>
</dbReference>
<proteinExistence type="predicted"/>
<accession>A0A0N4YYX7</accession>
<evidence type="ECO:0000256" key="1">
    <source>
        <dbReference type="SAM" id="MobiDB-lite"/>
    </source>
</evidence>